<dbReference type="AlphaFoldDB" id="A0A163EP67"/>
<dbReference type="PANTHER" id="PTHR33677:SF5">
    <property type="entry name" value="TRANSCRIPTIONAL REPRESSOR FRMR"/>
    <property type="match status" value="1"/>
</dbReference>
<dbReference type="GO" id="GO:0003677">
    <property type="term" value="F:DNA binding"/>
    <property type="evidence" value="ECO:0007669"/>
    <property type="project" value="InterPro"/>
</dbReference>
<dbReference type="GO" id="GO:0046872">
    <property type="term" value="F:metal ion binding"/>
    <property type="evidence" value="ECO:0007669"/>
    <property type="project" value="InterPro"/>
</dbReference>
<dbReference type="Pfam" id="PF02583">
    <property type="entry name" value="Trns_repr_metal"/>
    <property type="match status" value="1"/>
</dbReference>
<dbReference type="EMBL" id="LQNT01000012">
    <property type="protein sequence ID" value="KZE36851.1"/>
    <property type="molecule type" value="Genomic_DNA"/>
</dbReference>
<protein>
    <submittedName>
        <fullName evidence="1">Cytoplasmic protein</fullName>
    </submittedName>
</protein>
<dbReference type="InterPro" id="IPR038390">
    <property type="entry name" value="Metal_Tscrpt_repr_sf"/>
</dbReference>
<dbReference type="CDD" id="cd10155">
    <property type="entry name" value="BsYrkD-like_DUF156"/>
    <property type="match status" value="1"/>
</dbReference>
<dbReference type="InterPro" id="IPR003735">
    <property type="entry name" value="Metal_Tscrpt_repr"/>
</dbReference>
<dbReference type="RefSeq" id="WP_063183125.1">
    <property type="nucleotide sequence ID" value="NZ_LQNT01000012.1"/>
</dbReference>
<evidence type="ECO:0000313" key="1">
    <source>
        <dbReference type="EMBL" id="KZE36851.1"/>
    </source>
</evidence>
<dbReference type="GO" id="GO:0045892">
    <property type="term" value="P:negative regulation of DNA-templated transcription"/>
    <property type="evidence" value="ECO:0007669"/>
    <property type="project" value="UniProtKB-ARBA"/>
</dbReference>
<proteinExistence type="predicted"/>
<dbReference type="Gene3D" id="1.20.58.1000">
    <property type="entry name" value="Metal-sensitive repressor, helix protomer"/>
    <property type="match status" value="1"/>
</dbReference>
<comment type="caution">
    <text evidence="1">The sequence shown here is derived from an EMBL/GenBank/DDBJ whole genome shotgun (WGS) entry which is preliminary data.</text>
</comment>
<dbReference type="PANTHER" id="PTHR33677">
    <property type="entry name" value="TRANSCRIPTIONAL REPRESSOR FRMR-RELATED"/>
    <property type="match status" value="1"/>
</dbReference>
<sequence length="86" mass="9729">MEYDQKVKNRMRRVEGQVKGVLQMMEEGRDCRDVVMQLRAIKSAIDRTVGVVVSTNLEACVRESIESGEDTSEKVQEAIDLLVKSN</sequence>
<gene>
    <name evidence="1" type="ORF">AV656_13800</name>
</gene>
<dbReference type="OrthoDB" id="9798732at2"/>
<organism evidence="1 2">
    <name type="scientific">Bhargavaea cecembensis</name>
    <dbReference type="NCBI Taxonomy" id="394098"/>
    <lineage>
        <taxon>Bacteria</taxon>
        <taxon>Bacillati</taxon>
        <taxon>Bacillota</taxon>
        <taxon>Bacilli</taxon>
        <taxon>Bacillales</taxon>
        <taxon>Caryophanaceae</taxon>
        <taxon>Bhargavaea</taxon>
    </lineage>
</organism>
<dbReference type="Proteomes" id="UP000076490">
    <property type="component" value="Unassembled WGS sequence"/>
</dbReference>
<reference evidence="1 2" key="1">
    <citation type="submission" date="2016-01" db="EMBL/GenBank/DDBJ databases">
        <title>Whole genome sequencing of Bhargavaea cecembensis T14.</title>
        <authorList>
            <person name="Hong K.W."/>
        </authorList>
    </citation>
    <scope>NUCLEOTIDE SEQUENCE [LARGE SCALE GENOMIC DNA]</scope>
    <source>
        <strain evidence="1 2">T14</strain>
    </source>
</reference>
<evidence type="ECO:0000313" key="2">
    <source>
        <dbReference type="Proteomes" id="UP000076490"/>
    </source>
</evidence>
<accession>A0A163EP67</accession>
<name>A0A163EP67_9BACL</name>